<keyword evidence="3" id="KW-1185">Reference proteome</keyword>
<dbReference type="AlphaFoldDB" id="A0A6G0XL01"/>
<dbReference type="Proteomes" id="UP000481153">
    <property type="component" value="Unassembled WGS sequence"/>
</dbReference>
<evidence type="ECO:0000313" key="3">
    <source>
        <dbReference type="Proteomes" id="UP000481153"/>
    </source>
</evidence>
<evidence type="ECO:0000313" key="2">
    <source>
        <dbReference type="EMBL" id="KAF0741098.1"/>
    </source>
</evidence>
<sequence length="169" mass="18667">MHLTGFPSGRTRHQEHRTHSVFFPSASPIPCDSHGRIRTNMNRIGAMLRQRSTNCAPLSWQTRVAFIVTDVPLGNPQRFHRRALLEVDGGIECVSLTRAAHPVAAMSIPPRAPPQFVDLSEIGFSDVMIKLSSAVLSNSDEQTSSFSRTSALRAFTYDDLQSSRAPEPP</sequence>
<organism evidence="2 3">
    <name type="scientific">Aphanomyces euteiches</name>
    <dbReference type="NCBI Taxonomy" id="100861"/>
    <lineage>
        <taxon>Eukaryota</taxon>
        <taxon>Sar</taxon>
        <taxon>Stramenopiles</taxon>
        <taxon>Oomycota</taxon>
        <taxon>Saprolegniomycetes</taxon>
        <taxon>Saprolegniales</taxon>
        <taxon>Verrucalvaceae</taxon>
        <taxon>Aphanomyces</taxon>
    </lineage>
</organism>
<feature type="region of interest" description="Disordered" evidence="1">
    <location>
        <begin position="1"/>
        <end position="24"/>
    </location>
</feature>
<accession>A0A6G0XL01</accession>
<protein>
    <submittedName>
        <fullName evidence="2">Uncharacterized protein</fullName>
    </submittedName>
</protein>
<evidence type="ECO:0000256" key="1">
    <source>
        <dbReference type="SAM" id="MobiDB-lite"/>
    </source>
</evidence>
<name>A0A6G0XL01_9STRA</name>
<dbReference type="EMBL" id="VJMJ01000041">
    <property type="protein sequence ID" value="KAF0741098.1"/>
    <property type="molecule type" value="Genomic_DNA"/>
</dbReference>
<gene>
    <name evidence="2" type="ORF">Ae201684_003667</name>
</gene>
<comment type="caution">
    <text evidence="2">The sequence shown here is derived from an EMBL/GenBank/DDBJ whole genome shotgun (WGS) entry which is preliminary data.</text>
</comment>
<proteinExistence type="predicted"/>
<reference evidence="2 3" key="1">
    <citation type="submission" date="2019-07" db="EMBL/GenBank/DDBJ databases">
        <title>Genomics analysis of Aphanomyces spp. identifies a new class of oomycete effector associated with host adaptation.</title>
        <authorList>
            <person name="Gaulin E."/>
        </authorList>
    </citation>
    <scope>NUCLEOTIDE SEQUENCE [LARGE SCALE GENOMIC DNA]</scope>
    <source>
        <strain evidence="2 3">ATCC 201684</strain>
    </source>
</reference>